<dbReference type="GO" id="GO:0016151">
    <property type="term" value="F:nickel cation binding"/>
    <property type="evidence" value="ECO:0007669"/>
    <property type="project" value="InterPro"/>
</dbReference>
<dbReference type="FunCoup" id="A0A068USS3">
    <property type="interactions" value="97"/>
</dbReference>
<dbReference type="AlphaFoldDB" id="A0A068USS3"/>
<reference evidence="4" key="1">
    <citation type="journal article" date="2014" name="Science">
        <title>The coffee genome provides insight into the convergent evolution of caffeine biosynthesis.</title>
        <authorList>
            <person name="Denoeud F."/>
            <person name="Carretero-Paulet L."/>
            <person name="Dereeper A."/>
            <person name="Droc G."/>
            <person name="Guyot R."/>
            <person name="Pietrella M."/>
            <person name="Zheng C."/>
            <person name="Alberti A."/>
            <person name="Anthony F."/>
            <person name="Aprea G."/>
            <person name="Aury J.M."/>
            <person name="Bento P."/>
            <person name="Bernard M."/>
            <person name="Bocs S."/>
            <person name="Campa C."/>
            <person name="Cenci A."/>
            <person name="Combes M.C."/>
            <person name="Crouzillat D."/>
            <person name="Da Silva C."/>
            <person name="Daddiego L."/>
            <person name="De Bellis F."/>
            <person name="Dussert S."/>
            <person name="Garsmeur O."/>
            <person name="Gayraud T."/>
            <person name="Guignon V."/>
            <person name="Jahn K."/>
            <person name="Jamilloux V."/>
            <person name="Joet T."/>
            <person name="Labadie K."/>
            <person name="Lan T."/>
            <person name="Leclercq J."/>
            <person name="Lepelley M."/>
            <person name="Leroy T."/>
            <person name="Li L.T."/>
            <person name="Librado P."/>
            <person name="Lopez L."/>
            <person name="Munoz A."/>
            <person name="Noel B."/>
            <person name="Pallavicini A."/>
            <person name="Perrotta G."/>
            <person name="Poncet V."/>
            <person name="Pot D."/>
            <person name="Priyono X."/>
            <person name="Rigoreau M."/>
            <person name="Rouard M."/>
            <person name="Rozas J."/>
            <person name="Tranchant-Dubreuil C."/>
            <person name="VanBuren R."/>
            <person name="Zhang Q."/>
            <person name="Andrade A.C."/>
            <person name="Argout X."/>
            <person name="Bertrand B."/>
            <person name="de Kochko A."/>
            <person name="Graziosi G."/>
            <person name="Henry R.J."/>
            <person name="Jayarama X."/>
            <person name="Ming R."/>
            <person name="Nagai C."/>
            <person name="Rounsley S."/>
            <person name="Sankoff D."/>
            <person name="Giuliano G."/>
            <person name="Albert V.A."/>
            <person name="Wincker P."/>
            <person name="Lashermes P."/>
        </authorList>
    </citation>
    <scope>NUCLEOTIDE SEQUENCE [LARGE SCALE GENOMIC DNA]</scope>
    <source>
        <strain evidence="4">cv. DH200-94</strain>
    </source>
</reference>
<dbReference type="PANTHER" id="PTHR33643:SF1">
    <property type="entry name" value="UREASE ACCESSORY PROTEIN D"/>
    <property type="match status" value="1"/>
</dbReference>
<dbReference type="EMBL" id="HG739137">
    <property type="protein sequence ID" value="CDP11279.1"/>
    <property type="molecule type" value="Genomic_DNA"/>
</dbReference>
<gene>
    <name evidence="3" type="ORF">GSCOC_T00033424001</name>
</gene>
<comment type="similarity">
    <text evidence="1">Belongs to the UreD family.</text>
</comment>
<dbReference type="Pfam" id="PF01774">
    <property type="entry name" value="UreD"/>
    <property type="match status" value="1"/>
</dbReference>
<protein>
    <recommendedName>
        <fullName evidence="5">Urease accessory protein D</fullName>
    </recommendedName>
</protein>
<dbReference type="HAMAP" id="MF_01384">
    <property type="entry name" value="UreD"/>
    <property type="match status" value="1"/>
</dbReference>
<dbReference type="PANTHER" id="PTHR33643">
    <property type="entry name" value="UREASE ACCESSORY PROTEIN D"/>
    <property type="match status" value="1"/>
</dbReference>
<name>A0A068USS3_COFCA</name>
<evidence type="ECO:0000313" key="4">
    <source>
        <dbReference type="Proteomes" id="UP000295252"/>
    </source>
</evidence>
<keyword evidence="2" id="KW-0143">Chaperone</keyword>
<dbReference type="Proteomes" id="UP000295252">
    <property type="component" value="Chromosome XI"/>
</dbReference>
<dbReference type="OMA" id="CANHGND"/>
<dbReference type="InterPro" id="IPR002669">
    <property type="entry name" value="UreD"/>
</dbReference>
<dbReference type="STRING" id="49390.A0A068USS3"/>
<organism evidence="3 4">
    <name type="scientific">Coffea canephora</name>
    <name type="common">Robusta coffee</name>
    <dbReference type="NCBI Taxonomy" id="49390"/>
    <lineage>
        <taxon>Eukaryota</taxon>
        <taxon>Viridiplantae</taxon>
        <taxon>Streptophyta</taxon>
        <taxon>Embryophyta</taxon>
        <taxon>Tracheophyta</taxon>
        <taxon>Spermatophyta</taxon>
        <taxon>Magnoliopsida</taxon>
        <taxon>eudicotyledons</taxon>
        <taxon>Gunneridae</taxon>
        <taxon>Pentapetalae</taxon>
        <taxon>asterids</taxon>
        <taxon>lamiids</taxon>
        <taxon>Gentianales</taxon>
        <taxon>Rubiaceae</taxon>
        <taxon>Ixoroideae</taxon>
        <taxon>Gardenieae complex</taxon>
        <taxon>Bertiereae - Coffeeae clade</taxon>
        <taxon>Coffeeae</taxon>
        <taxon>Coffea</taxon>
    </lineage>
</organism>
<dbReference type="PhylomeDB" id="A0A068USS3"/>
<dbReference type="Gramene" id="CDP11279">
    <property type="protein sequence ID" value="CDP11279"/>
    <property type="gene ID" value="GSCOC_T00033424001"/>
</dbReference>
<dbReference type="OrthoDB" id="5550464at2759"/>
<dbReference type="InParanoid" id="A0A068USS3"/>
<keyword evidence="4" id="KW-1185">Reference proteome</keyword>
<evidence type="ECO:0000256" key="2">
    <source>
        <dbReference type="ARBA" id="ARBA00023186"/>
    </source>
</evidence>
<accession>A0A068USS3</accession>
<evidence type="ECO:0000256" key="1">
    <source>
        <dbReference type="ARBA" id="ARBA00007177"/>
    </source>
</evidence>
<evidence type="ECO:0000313" key="3">
    <source>
        <dbReference type="EMBL" id="CDP11279.1"/>
    </source>
</evidence>
<evidence type="ECO:0008006" key="5">
    <source>
        <dbReference type="Google" id="ProtNLM"/>
    </source>
</evidence>
<proteinExistence type="inferred from homology"/>
<sequence>METGKVVVERVGGKSTATHCYSKYPLKFIVPNKVGPSQTDAVWIYTITYGGGIVSGDSIKCDISVGDGCTTMLTTQASTKVYKSVESKCSEQVLEARIGSDALLAVIPDPVTCFSTAKYSQTQVFKVFTSSSLLIVDWITSGRYGRGEKWDFELYKSTNNIFLEADEPLFLDTILLEQGRYSSIAERMQDYQVIAMTTNLFNFTPKLKFIQDQIQEYVKNLVSQQLRIPSGSSGRYGDIDDNPFLTRPSFLASCSVFGQKPSRGVVVRIAAMTTESVYSFLQCQLSGLDSLLGVSPYR</sequence>